<dbReference type="PANTHER" id="PTHR30086:SF20">
    <property type="entry name" value="ARGININE EXPORTER PROTEIN ARGO-RELATED"/>
    <property type="match status" value="1"/>
</dbReference>
<dbReference type="EMBL" id="CP157947">
    <property type="protein sequence ID" value="XBS69149.1"/>
    <property type="molecule type" value="Genomic_DNA"/>
</dbReference>
<feature type="transmembrane region" description="Helical" evidence="7">
    <location>
        <begin position="204"/>
        <end position="225"/>
    </location>
</feature>
<evidence type="ECO:0000256" key="6">
    <source>
        <dbReference type="ARBA" id="ARBA00023136"/>
    </source>
</evidence>
<sequence>MILVIQIYHPERLFTFNHMTIYPNILLSAFGTGLGLIVAIGAQNIFIIKIGLQKRNVLLAATIAATCDMLLILFGTLFMGNLKQLIPDILPLVKWSGIIFLIYYGLNSLYNSLRAHPIGWDIHEKHVNSASKVSKGVIVPTLAFSLLNPHVYLDTLLILGNLGSRLTYNEQTSFIIGAGGASYFWFYLTGFASRVSSQLLKNEIIIRIFDFIVAITMFLIAYLLFSSPLIK</sequence>
<feature type="transmembrane region" description="Helical" evidence="7">
    <location>
        <begin position="92"/>
        <end position="113"/>
    </location>
</feature>
<proteinExistence type="predicted"/>
<feature type="transmembrane region" description="Helical" evidence="7">
    <location>
        <begin position="133"/>
        <end position="153"/>
    </location>
</feature>
<name>A0AAU7Q806_9GAMM</name>
<dbReference type="GO" id="GO:0015171">
    <property type="term" value="F:amino acid transmembrane transporter activity"/>
    <property type="evidence" value="ECO:0007669"/>
    <property type="project" value="TreeGrafter"/>
</dbReference>
<keyword evidence="4" id="KW-0029">Amino-acid transport</keyword>
<evidence type="ECO:0000256" key="3">
    <source>
        <dbReference type="ARBA" id="ARBA00022692"/>
    </source>
</evidence>
<dbReference type="AlphaFoldDB" id="A0AAU7Q806"/>
<reference evidence="8" key="1">
    <citation type="submission" date="2024-06" db="EMBL/GenBank/DDBJ databases">
        <authorList>
            <person name="Coelho C."/>
            <person name="Bento M."/>
            <person name="Garcia E."/>
            <person name="Camelo A."/>
            <person name="Brandao I."/>
            <person name="Espirito Santo C."/>
            <person name="Trovao J."/>
            <person name="Verissimo A."/>
            <person name="Costa J."/>
            <person name="Tiago I."/>
        </authorList>
    </citation>
    <scope>NUCLEOTIDE SEQUENCE</scope>
    <source>
        <strain evidence="8">KWT182</strain>
    </source>
</reference>
<keyword evidence="3 7" id="KW-0812">Transmembrane</keyword>
<keyword evidence="4" id="KW-0813">Transport</keyword>
<gene>
    <name evidence="8" type="ORF">ABK905_22180</name>
</gene>
<evidence type="ECO:0000256" key="4">
    <source>
        <dbReference type="ARBA" id="ARBA00022970"/>
    </source>
</evidence>
<evidence type="ECO:0000256" key="1">
    <source>
        <dbReference type="ARBA" id="ARBA00004651"/>
    </source>
</evidence>
<keyword evidence="5 7" id="KW-1133">Transmembrane helix</keyword>
<evidence type="ECO:0000256" key="7">
    <source>
        <dbReference type="SAM" id="Phobius"/>
    </source>
</evidence>
<evidence type="ECO:0000313" key="8">
    <source>
        <dbReference type="EMBL" id="XBS69149.1"/>
    </source>
</evidence>
<dbReference type="InterPro" id="IPR001123">
    <property type="entry name" value="LeuE-type"/>
</dbReference>
<feature type="transmembrane region" description="Helical" evidence="7">
    <location>
        <begin position="21"/>
        <end position="46"/>
    </location>
</feature>
<dbReference type="PANTHER" id="PTHR30086">
    <property type="entry name" value="ARGININE EXPORTER PROTEIN ARGO"/>
    <property type="match status" value="1"/>
</dbReference>
<organism evidence="8">
    <name type="scientific">Acerihabitans sp. KWT182</name>
    <dbReference type="NCBI Taxonomy" id="3157919"/>
    <lineage>
        <taxon>Bacteria</taxon>
        <taxon>Pseudomonadati</taxon>
        <taxon>Pseudomonadota</taxon>
        <taxon>Gammaproteobacteria</taxon>
        <taxon>Enterobacterales</taxon>
        <taxon>Pectobacteriaceae</taxon>
        <taxon>Acerihabitans</taxon>
    </lineage>
</organism>
<keyword evidence="6 7" id="KW-0472">Membrane</keyword>
<evidence type="ECO:0000256" key="2">
    <source>
        <dbReference type="ARBA" id="ARBA00022475"/>
    </source>
</evidence>
<accession>A0AAU7Q806</accession>
<evidence type="ECO:0000256" key="5">
    <source>
        <dbReference type="ARBA" id="ARBA00022989"/>
    </source>
</evidence>
<feature type="transmembrane region" description="Helical" evidence="7">
    <location>
        <begin position="173"/>
        <end position="192"/>
    </location>
</feature>
<dbReference type="Pfam" id="PF01810">
    <property type="entry name" value="LysE"/>
    <property type="match status" value="1"/>
</dbReference>
<comment type="subcellular location">
    <subcellularLocation>
        <location evidence="1">Cell membrane</location>
        <topology evidence="1">Multi-pass membrane protein</topology>
    </subcellularLocation>
</comment>
<dbReference type="GO" id="GO:0005886">
    <property type="term" value="C:plasma membrane"/>
    <property type="evidence" value="ECO:0007669"/>
    <property type="project" value="UniProtKB-SubCell"/>
</dbReference>
<protein>
    <submittedName>
        <fullName evidence="8">LysE family transporter</fullName>
    </submittedName>
</protein>
<keyword evidence="2" id="KW-1003">Cell membrane</keyword>
<feature type="transmembrane region" description="Helical" evidence="7">
    <location>
        <begin position="58"/>
        <end position="80"/>
    </location>
</feature>